<dbReference type="AlphaFoldDB" id="A0A1B1Z7Y5"/>
<evidence type="ECO:0000313" key="3">
    <source>
        <dbReference type="Proteomes" id="UP000077412"/>
    </source>
</evidence>
<evidence type="ECO:0000313" key="2">
    <source>
        <dbReference type="EMBL" id="ANX13583.1"/>
    </source>
</evidence>
<accession>A0A1B1Z7Y5</accession>
<organism evidence="2 3">
    <name type="scientific">Fictibacillus arsenicus</name>
    <dbReference type="NCBI Taxonomy" id="255247"/>
    <lineage>
        <taxon>Bacteria</taxon>
        <taxon>Bacillati</taxon>
        <taxon>Bacillota</taxon>
        <taxon>Bacilli</taxon>
        <taxon>Bacillales</taxon>
        <taxon>Fictibacillaceae</taxon>
        <taxon>Fictibacillus</taxon>
    </lineage>
</organism>
<keyword evidence="3" id="KW-1185">Reference proteome</keyword>
<gene>
    <name evidence="2" type="ORF">ABE41_016350</name>
</gene>
<sequence length="63" mass="7255">MRDSCGISGTGETPNGAKRKEAHRTPRGKRATWSGNQLLPKQQRLRKQLINNNFTYKRMKENV</sequence>
<dbReference type="STRING" id="255247.ABE41_016350"/>
<dbReference type="EMBL" id="CP016761">
    <property type="protein sequence ID" value="ANX13583.1"/>
    <property type="molecule type" value="Genomic_DNA"/>
</dbReference>
<feature type="compositionally biased region" description="Basic residues" evidence="1">
    <location>
        <begin position="20"/>
        <end position="30"/>
    </location>
</feature>
<name>A0A1B1Z7Y5_9BACL</name>
<protein>
    <submittedName>
        <fullName evidence="2">Uncharacterized protein</fullName>
    </submittedName>
</protein>
<reference evidence="2 3" key="1">
    <citation type="submission" date="2016-08" db="EMBL/GenBank/DDBJ databases">
        <title>Complete genome sequence of Fictibacillus arsenicus G25-54, a strain with toxicity to nematodes and a potential arsenic-resistance activity.</title>
        <authorList>
            <person name="Zheng Z."/>
        </authorList>
    </citation>
    <scope>NUCLEOTIDE SEQUENCE [LARGE SCALE GENOMIC DNA]</scope>
    <source>
        <strain evidence="2 3">G25-54</strain>
    </source>
</reference>
<dbReference type="Proteomes" id="UP000077412">
    <property type="component" value="Chromosome"/>
</dbReference>
<feature type="region of interest" description="Disordered" evidence="1">
    <location>
        <begin position="1"/>
        <end position="41"/>
    </location>
</feature>
<dbReference type="KEGG" id="far:ABE41_016350"/>
<proteinExistence type="predicted"/>
<evidence type="ECO:0000256" key="1">
    <source>
        <dbReference type="SAM" id="MobiDB-lite"/>
    </source>
</evidence>